<dbReference type="SMART" id="SM00369">
    <property type="entry name" value="LRR_TYP"/>
    <property type="match status" value="3"/>
</dbReference>
<keyword evidence="3" id="KW-0677">Repeat</keyword>
<evidence type="ECO:0000256" key="5">
    <source>
        <dbReference type="SAM" id="Phobius"/>
    </source>
</evidence>
<dbReference type="SMART" id="SM00082">
    <property type="entry name" value="LRRCT"/>
    <property type="match status" value="1"/>
</dbReference>
<keyword evidence="1" id="KW-0433">Leucine-rich repeat</keyword>
<dbReference type="PANTHER" id="PTHR24369">
    <property type="entry name" value="ANTIGEN BSP, PUTATIVE-RELATED"/>
    <property type="match status" value="1"/>
</dbReference>
<dbReference type="EMBL" id="CAWUFR010000473">
    <property type="protein sequence ID" value="CAK6978272.1"/>
    <property type="molecule type" value="Genomic_DNA"/>
</dbReference>
<name>A0AAV1Q5N8_SCOSC</name>
<evidence type="ECO:0000256" key="1">
    <source>
        <dbReference type="ARBA" id="ARBA00022614"/>
    </source>
</evidence>
<dbReference type="InterPro" id="IPR050541">
    <property type="entry name" value="LRR_TM_domain-containing"/>
</dbReference>
<reference evidence="7 8" key="1">
    <citation type="submission" date="2024-01" db="EMBL/GenBank/DDBJ databases">
        <authorList>
            <person name="Alioto T."/>
            <person name="Alioto T."/>
            <person name="Gomez Garrido J."/>
        </authorList>
    </citation>
    <scope>NUCLEOTIDE SEQUENCE [LARGE SCALE GENOMIC DNA]</scope>
</reference>
<evidence type="ECO:0000313" key="7">
    <source>
        <dbReference type="EMBL" id="CAK6978272.1"/>
    </source>
</evidence>
<dbReference type="PANTHER" id="PTHR24369:SF175">
    <property type="entry name" value="LEUCINE RICH REPEATS AND TRANSMEMBRANE DOMAINS 2"/>
    <property type="match status" value="1"/>
</dbReference>
<evidence type="ECO:0000259" key="6">
    <source>
        <dbReference type="SMART" id="SM00082"/>
    </source>
</evidence>
<gene>
    <name evidence="7" type="ORF">FSCOSCO3_A009500</name>
</gene>
<evidence type="ECO:0000256" key="2">
    <source>
        <dbReference type="ARBA" id="ARBA00022729"/>
    </source>
</evidence>
<dbReference type="Gene3D" id="3.80.10.10">
    <property type="entry name" value="Ribonuclease Inhibitor"/>
    <property type="match status" value="2"/>
</dbReference>
<keyword evidence="5 7" id="KW-0812">Transmembrane</keyword>
<dbReference type="InterPro" id="IPR032675">
    <property type="entry name" value="LRR_dom_sf"/>
</dbReference>
<dbReference type="Pfam" id="PF13855">
    <property type="entry name" value="LRR_8"/>
    <property type="match status" value="2"/>
</dbReference>
<evidence type="ECO:0000256" key="3">
    <source>
        <dbReference type="ARBA" id="ARBA00022737"/>
    </source>
</evidence>
<comment type="caution">
    <text evidence="7">The sequence shown here is derived from an EMBL/GenBank/DDBJ whole genome shotgun (WGS) entry which is preliminary data.</text>
</comment>
<protein>
    <submittedName>
        <fullName evidence="7">Leucine-rich repeat and transmembrane domain-containing protein 2-like</fullName>
    </submittedName>
</protein>
<sequence>MRQCVCALGLFGPNARLPRSQAVWRKSAATGGGESDVFDLDPAASVLAVLLKVTKSKDGAREEEEMNERREEKRETVGGLQEISLEQLQLCDEQKMTHQHLRFAFVFGPRLKSFYAALSSLVLVLLGLLGSVHGCPDACTCYGNTTDCSAVGLLSLTPVLPLLDQDSLILRLPQNNLSSLGMTELSNLSSLEILDLSQNHFSTLQPGAFSGMSGLLWLNLSTNYLGVRLIPSDPNNSTEATQGLNTSQGNTSLTKEVFKGLWRLKGLDLSSNGLLWLPTGLLDGLKRLAWLSLASNQLAALERVTFEPLVGLQQLQLAGNPWECDCKLRDFKHWMEWLIYRDGQVDAMQCSLPGDLKGRDIRSVPAEMFNYCLQSPTKEGSSGYATRPPCPPGRAISNEECVRQRYRPVSVRRAHGTQIVAGVVCGTVCVMMVVAATYGCVYATLMARYQKEMKNRGQPLMAESGGDTDLEDGQMSSPTSPEETLPKEACGIVHGYRISSF</sequence>
<dbReference type="AlphaFoldDB" id="A0AAV1Q5N8"/>
<proteinExistence type="predicted"/>
<keyword evidence="5" id="KW-1133">Transmembrane helix</keyword>
<feature type="region of interest" description="Disordered" evidence="4">
    <location>
        <begin position="458"/>
        <end position="486"/>
    </location>
</feature>
<dbReference type="InterPro" id="IPR000483">
    <property type="entry name" value="Cys-rich_flank_reg_C"/>
</dbReference>
<dbReference type="InterPro" id="IPR003591">
    <property type="entry name" value="Leu-rich_rpt_typical-subtyp"/>
</dbReference>
<keyword evidence="8" id="KW-1185">Reference proteome</keyword>
<dbReference type="PROSITE" id="PS51450">
    <property type="entry name" value="LRR"/>
    <property type="match status" value="1"/>
</dbReference>
<keyword evidence="2" id="KW-0732">Signal</keyword>
<organism evidence="7 8">
    <name type="scientific">Scomber scombrus</name>
    <name type="common">Atlantic mackerel</name>
    <name type="synonym">Scomber vernalis</name>
    <dbReference type="NCBI Taxonomy" id="13677"/>
    <lineage>
        <taxon>Eukaryota</taxon>
        <taxon>Metazoa</taxon>
        <taxon>Chordata</taxon>
        <taxon>Craniata</taxon>
        <taxon>Vertebrata</taxon>
        <taxon>Euteleostomi</taxon>
        <taxon>Actinopterygii</taxon>
        <taxon>Neopterygii</taxon>
        <taxon>Teleostei</taxon>
        <taxon>Neoteleostei</taxon>
        <taxon>Acanthomorphata</taxon>
        <taxon>Pelagiaria</taxon>
        <taxon>Scombriformes</taxon>
        <taxon>Scombridae</taxon>
        <taxon>Scomber</taxon>
    </lineage>
</organism>
<evidence type="ECO:0000313" key="8">
    <source>
        <dbReference type="Proteomes" id="UP001314229"/>
    </source>
</evidence>
<feature type="domain" description="LRRCT" evidence="6">
    <location>
        <begin position="320"/>
        <end position="373"/>
    </location>
</feature>
<dbReference type="InterPro" id="IPR001611">
    <property type="entry name" value="Leu-rich_rpt"/>
</dbReference>
<dbReference type="GO" id="GO:0005886">
    <property type="term" value="C:plasma membrane"/>
    <property type="evidence" value="ECO:0007669"/>
    <property type="project" value="TreeGrafter"/>
</dbReference>
<feature type="transmembrane region" description="Helical" evidence="5">
    <location>
        <begin position="419"/>
        <end position="445"/>
    </location>
</feature>
<keyword evidence="5" id="KW-0472">Membrane</keyword>
<evidence type="ECO:0000256" key="4">
    <source>
        <dbReference type="SAM" id="MobiDB-lite"/>
    </source>
</evidence>
<dbReference type="Proteomes" id="UP001314229">
    <property type="component" value="Unassembled WGS sequence"/>
</dbReference>
<dbReference type="SUPFAM" id="SSF52058">
    <property type="entry name" value="L domain-like"/>
    <property type="match status" value="1"/>
</dbReference>
<accession>A0AAV1Q5N8</accession>